<reference evidence="6" key="1">
    <citation type="submission" date="2020-08" db="EMBL/GenBank/DDBJ databases">
        <title>Plant Genome Project.</title>
        <authorList>
            <person name="Zhang R.-G."/>
        </authorList>
    </citation>
    <scope>NUCLEOTIDE SEQUENCE</scope>
    <source>
        <strain evidence="6">WSP0</strain>
        <tissue evidence="6">Leaf</tissue>
    </source>
</reference>
<dbReference type="EMBL" id="JACTNZ010000009">
    <property type="protein sequence ID" value="KAG5532105.1"/>
    <property type="molecule type" value="Genomic_DNA"/>
</dbReference>
<evidence type="ECO:0000256" key="2">
    <source>
        <dbReference type="ARBA" id="ARBA00023125"/>
    </source>
</evidence>
<dbReference type="PANTHER" id="PTHR31100">
    <property type="entry name" value="AT-HOOK MOTIF NUCLEAR-LOCALIZED PROTEIN 15"/>
    <property type="match status" value="1"/>
</dbReference>
<keyword evidence="7" id="KW-1185">Reference proteome</keyword>
<dbReference type="Proteomes" id="UP000823749">
    <property type="component" value="Chromosome 9"/>
</dbReference>
<dbReference type="PROSITE" id="PS51742">
    <property type="entry name" value="PPC"/>
    <property type="match status" value="1"/>
</dbReference>
<dbReference type="InterPro" id="IPR014476">
    <property type="entry name" value="AHL15-29"/>
</dbReference>
<evidence type="ECO:0000256" key="1">
    <source>
        <dbReference type="ARBA" id="ARBA00023015"/>
    </source>
</evidence>
<name>A0AAV6IVW7_9ERIC</name>
<sequence length="150" mass="15377">MPATTITGLPLGQGRFEILSLTGSFLPPPAPPGATSLTVFLAGGQGQVVGGNVVGELTAAGPVIVIASSFTNVAYERLPLEEEEPAPQLQMQPPVPDVSGAGGVYNNNNNNPFPDLSSGLPFFNLPLNMGGNSQLTGDNWAGNSMGRPSF</sequence>
<dbReference type="SUPFAM" id="SSF117856">
    <property type="entry name" value="AF0104/ALDC/Ptd012-like"/>
    <property type="match status" value="1"/>
</dbReference>
<accession>A0AAV6IVW7</accession>
<keyword evidence="1" id="KW-0805">Transcription regulation</keyword>
<feature type="region of interest" description="Disordered" evidence="4">
    <location>
        <begin position="83"/>
        <end position="110"/>
    </location>
</feature>
<feature type="domain" description="PPC" evidence="5">
    <location>
        <begin position="1"/>
        <end position="92"/>
    </location>
</feature>
<evidence type="ECO:0000313" key="6">
    <source>
        <dbReference type="EMBL" id="KAG5532105.1"/>
    </source>
</evidence>
<keyword evidence="2" id="KW-0238">DNA-binding</keyword>
<evidence type="ECO:0000256" key="4">
    <source>
        <dbReference type="SAM" id="MobiDB-lite"/>
    </source>
</evidence>
<dbReference type="PANTHER" id="PTHR31100:SF62">
    <property type="entry name" value="AT-HOOK MOTIF NUCLEAR-LOCALIZED PROTEIN 23"/>
    <property type="match status" value="1"/>
</dbReference>
<dbReference type="InterPro" id="IPR005175">
    <property type="entry name" value="PPC_dom"/>
</dbReference>
<dbReference type="AlphaFoldDB" id="A0AAV6IVW7"/>
<dbReference type="GO" id="GO:0003700">
    <property type="term" value="F:DNA-binding transcription factor activity"/>
    <property type="evidence" value="ECO:0007669"/>
    <property type="project" value="TreeGrafter"/>
</dbReference>
<proteinExistence type="predicted"/>
<comment type="caution">
    <text evidence="6">The sequence shown here is derived from an EMBL/GenBank/DDBJ whole genome shotgun (WGS) entry which is preliminary data.</text>
</comment>
<keyword evidence="3" id="KW-0804">Transcription</keyword>
<dbReference type="GO" id="GO:0003680">
    <property type="term" value="F:minor groove of adenine-thymine-rich DNA binding"/>
    <property type="evidence" value="ECO:0007669"/>
    <property type="project" value="InterPro"/>
</dbReference>
<organism evidence="6 7">
    <name type="scientific">Rhododendron griersonianum</name>
    <dbReference type="NCBI Taxonomy" id="479676"/>
    <lineage>
        <taxon>Eukaryota</taxon>
        <taxon>Viridiplantae</taxon>
        <taxon>Streptophyta</taxon>
        <taxon>Embryophyta</taxon>
        <taxon>Tracheophyta</taxon>
        <taxon>Spermatophyta</taxon>
        <taxon>Magnoliopsida</taxon>
        <taxon>eudicotyledons</taxon>
        <taxon>Gunneridae</taxon>
        <taxon>Pentapetalae</taxon>
        <taxon>asterids</taxon>
        <taxon>Ericales</taxon>
        <taxon>Ericaceae</taxon>
        <taxon>Ericoideae</taxon>
        <taxon>Rhodoreae</taxon>
        <taxon>Rhododendron</taxon>
    </lineage>
</organism>
<dbReference type="Pfam" id="PF03479">
    <property type="entry name" value="PCC"/>
    <property type="match status" value="1"/>
</dbReference>
<dbReference type="GO" id="GO:0005634">
    <property type="term" value="C:nucleus"/>
    <property type="evidence" value="ECO:0007669"/>
    <property type="project" value="TreeGrafter"/>
</dbReference>
<evidence type="ECO:0000259" key="5">
    <source>
        <dbReference type="PROSITE" id="PS51742"/>
    </source>
</evidence>
<evidence type="ECO:0000313" key="7">
    <source>
        <dbReference type="Proteomes" id="UP000823749"/>
    </source>
</evidence>
<protein>
    <recommendedName>
        <fullName evidence="5">PPC domain-containing protein</fullName>
    </recommendedName>
</protein>
<gene>
    <name evidence="6" type="ORF">RHGRI_026651</name>
</gene>
<evidence type="ECO:0000256" key="3">
    <source>
        <dbReference type="ARBA" id="ARBA00023163"/>
    </source>
</evidence>
<dbReference type="Gene3D" id="3.30.1330.80">
    <property type="entry name" value="Hypothetical protein, similar to alpha- acetolactate decarboxylase, domain 2"/>
    <property type="match status" value="1"/>
</dbReference>